<evidence type="ECO:0000313" key="2">
    <source>
        <dbReference type="Proteomes" id="UP001064048"/>
    </source>
</evidence>
<dbReference type="Proteomes" id="UP001064048">
    <property type="component" value="Chromosome 8"/>
</dbReference>
<keyword evidence="2" id="KW-1185">Reference proteome</keyword>
<organism evidence="1 2">
    <name type="scientific">Choristoneura fumiferana</name>
    <name type="common">Spruce budworm moth</name>
    <name type="synonym">Archips fumiferana</name>
    <dbReference type="NCBI Taxonomy" id="7141"/>
    <lineage>
        <taxon>Eukaryota</taxon>
        <taxon>Metazoa</taxon>
        <taxon>Ecdysozoa</taxon>
        <taxon>Arthropoda</taxon>
        <taxon>Hexapoda</taxon>
        <taxon>Insecta</taxon>
        <taxon>Pterygota</taxon>
        <taxon>Neoptera</taxon>
        <taxon>Endopterygota</taxon>
        <taxon>Lepidoptera</taxon>
        <taxon>Glossata</taxon>
        <taxon>Ditrysia</taxon>
        <taxon>Tortricoidea</taxon>
        <taxon>Tortricidae</taxon>
        <taxon>Tortricinae</taxon>
        <taxon>Choristoneura</taxon>
    </lineage>
</organism>
<evidence type="ECO:0000313" key="1">
    <source>
        <dbReference type="EMBL" id="KAI8426117.1"/>
    </source>
</evidence>
<accession>A0ACC0JPL7</accession>
<dbReference type="EMBL" id="CM046108">
    <property type="protein sequence ID" value="KAI8426117.1"/>
    <property type="molecule type" value="Genomic_DNA"/>
</dbReference>
<reference evidence="1 2" key="1">
    <citation type="journal article" date="2022" name="Genome Biol. Evol.">
        <title>The Spruce Budworm Genome: Reconstructing the Evolutionary History of Antifreeze Proteins.</title>
        <authorList>
            <person name="Beliveau C."/>
            <person name="Gagne P."/>
            <person name="Picq S."/>
            <person name="Vernygora O."/>
            <person name="Keeling C.I."/>
            <person name="Pinkney K."/>
            <person name="Doucet D."/>
            <person name="Wen F."/>
            <person name="Johnston J.S."/>
            <person name="Maaroufi H."/>
            <person name="Boyle B."/>
            <person name="Laroche J."/>
            <person name="Dewar K."/>
            <person name="Juretic N."/>
            <person name="Blackburn G."/>
            <person name="Nisole A."/>
            <person name="Brunet B."/>
            <person name="Brandao M."/>
            <person name="Lumley L."/>
            <person name="Duan J."/>
            <person name="Quan G."/>
            <person name="Lucarotti C.J."/>
            <person name="Roe A.D."/>
            <person name="Sperling F.A.H."/>
            <person name="Levesque R.C."/>
            <person name="Cusson M."/>
        </authorList>
    </citation>
    <scope>NUCLEOTIDE SEQUENCE [LARGE SCALE GENOMIC DNA]</scope>
    <source>
        <strain evidence="1">Glfc:IPQL:Cfum</strain>
    </source>
</reference>
<gene>
    <name evidence="1" type="ORF">MSG28_005072</name>
</gene>
<proteinExistence type="predicted"/>
<sequence length="1214" mass="135567">MTSLKHGVNLSRRACRRALAVAAVALLAVSHCSPIESTTKQSPSITVDGTSTYPGLGFGPMGPVAPLPGEPPGTQLRQQLETTSELPATEKTKRTLVIAAFEFHRVETPFLIGLWIFFASLAKIGFHMAPKLSKMFPESCLLIFVGVLIGALLLSTHSVHVQPLTPDTFFLYMLPPIILDAGYFMPNRLFFDHLGTILLFAVVGTVFNTLTIGASLWACGQTGMFGCTTPLLDMFLFSALISAVDPVAVLAVFEEIHVDEVLYIVVFGESLLNDAVTVVLYHMFEAYTEMGPSNLVYTDFLAGLASFLVVAVGGTCIGVVWGFATGFVTRFTHEVRVIEPIFIFIMAYLAYLNAEMFHMSGILAITFCGITMKNYVEGNISHKSHTTIKYTMKMLSSSSETIIFMFLGVATVNNNHDWNTWFVLLTIIFCSVFRIIGLRGAVAFALVLLIDPEIVKLQPMFVTTTIAVIYFTVFIQGITIKPLVKMLNVKTAEKRKPTMNERIHERFMDHLMAGVEDILGKHGNHHIRDKFKRFDNRFIRPFLLRNYQGQEPKILETYSKLAMKDAIEYMQRNASTIGNISGAESMSAIFKNYTNTNLNGSPSFSQLDSSTWNIDMQELEYNPSKKDLTDARIHHLLAEELCKPYRRHRRLSYSRHAVNDRDLGTQVNYRTHMNIRRLVGDRKHHHKRSKRGNKDGKNHVTFPEFQQNGSAKQFTHDYIDEVLQEDDDRGPRREGDDGGITFTAKSPPGYKEVSPTSSHKENSSSLINQLANLPGFNPLKARIVKQYAKTPEEILPTAVEKSLPWRRDRSTYNFELTTVFNNKAPCIRTVERWYLEFAGSLVLVIGTVKGDQKQPTSKEMVATFVAKNGHVATVVLEDRKSVNADCSEKITQDVDHDNASSHTARQTIAFLKEQNVGNLEHPPYNPDLSPNDFFTFPKIKQRLRGQRYRTPEEAWILFLVPNEDILEEDERRMSDENDTYMIVADQARVATPTATETMLPWKREEAEGAGALKQSEFPSWASNKEYLAYSSPSATFLGGIEKPKHPKSIIGLFRRESTSSTQAGDAVASDSENKPECSKGEGSSYKGEFSQPRQGPSMLSKRSTSLGGPSVLLMEDVAHSDPLGASSRPASIMQGPHRGQCRRGSMLELTGSMSRDAITEEKCCKSLPESERMGVRRLPFGQQSLPREPFIRQLTMASTLLTSSSDSDSSDEGT</sequence>
<comment type="caution">
    <text evidence="1">The sequence shown here is derived from an EMBL/GenBank/DDBJ whole genome shotgun (WGS) entry which is preliminary data.</text>
</comment>
<name>A0ACC0JPL7_CHOFU</name>
<protein>
    <submittedName>
        <fullName evidence="1">Uncharacterized protein</fullName>
    </submittedName>
</protein>